<evidence type="ECO:0000313" key="3">
    <source>
        <dbReference type="EMBL" id="RCJ10461.1"/>
    </source>
</evidence>
<gene>
    <name evidence="3" type="ORF">DDK22_00410</name>
</gene>
<dbReference type="AlphaFoldDB" id="A0A367PRA3"/>
<feature type="transmembrane region" description="Helical" evidence="2">
    <location>
        <begin position="12"/>
        <end position="35"/>
    </location>
</feature>
<keyword evidence="2" id="KW-0472">Membrane</keyword>
<protein>
    <submittedName>
        <fullName evidence="3">Uncharacterized protein</fullName>
    </submittedName>
</protein>
<reference evidence="3 4" key="1">
    <citation type="submission" date="2018-04" db="EMBL/GenBank/DDBJ databases">
        <title>Cupriavidus necator CR12 genome sequencing and assembly.</title>
        <authorList>
            <person name="Ben Fekih I."/>
            <person name="Mazhar H.S."/>
            <person name="Bello S.K."/>
            <person name="Rensing C."/>
        </authorList>
    </citation>
    <scope>NUCLEOTIDE SEQUENCE [LARGE SCALE GENOMIC DNA]</scope>
    <source>
        <strain evidence="3 4">CR12</strain>
    </source>
</reference>
<keyword evidence="2" id="KW-0812">Transmembrane</keyword>
<evidence type="ECO:0000256" key="2">
    <source>
        <dbReference type="SAM" id="Phobius"/>
    </source>
</evidence>
<keyword evidence="2" id="KW-1133">Transmembrane helix</keyword>
<dbReference type="Proteomes" id="UP000253501">
    <property type="component" value="Unassembled WGS sequence"/>
</dbReference>
<evidence type="ECO:0000256" key="1">
    <source>
        <dbReference type="SAM" id="MobiDB-lite"/>
    </source>
</evidence>
<dbReference type="EMBL" id="QDHA01000001">
    <property type="protein sequence ID" value="RCJ10461.1"/>
    <property type="molecule type" value="Genomic_DNA"/>
</dbReference>
<accession>A0A367PRA3</accession>
<feature type="transmembrane region" description="Helical" evidence="2">
    <location>
        <begin position="67"/>
        <end position="84"/>
    </location>
</feature>
<proteinExistence type="predicted"/>
<evidence type="ECO:0000313" key="4">
    <source>
        <dbReference type="Proteomes" id="UP000253501"/>
    </source>
</evidence>
<feature type="compositionally biased region" description="Basic and acidic residues" evidence="1">
    <location>
        <begin position="176"/>
        <end position="190"/>
    </location>
</feature>
<comment type="caution">
    <text evidence="3">The sequence shown here is derived from an EMBL/GenBank/DDBJ whole genome shotgun (WGS) entry which is preliminary data.</text>
</comment>
<feature type="region of interest" description="Disordered" evidence="1">
    <location>
        <begin position="176"/>
        <end position="199"/>
    </location>
</feature>
<sequence>MTPFGTTVLKSVAFAIVMNAAVGIIAGWVLGYQLYLGDAVRILSGTAAVNTVPPERYRWLNEHPWPVLSYFCATYLLAFVLAVVRREAVRRLELDSPNSRFFPEYFRQQAPWYYLFSGIDVGGGTRPDAVVVSVLVSLKDATYLYTGLLEDYEVKDDGELDRIILSETMRRKILEDRAQPDEDSNQHDQSDSNGASQKERFYPIDGDRFILRASEWTTLNVKFLAVEQLPGEPHGSDGSRR</sequence>
<organism evidence="3 4">
    <name type="scientific">Cupriavidus necator</name>
    <name type="common">Alcaligenes eutrophus</name>
    <name type="synonym">Ralstonia eutropha</name>
    <dbReference type="NCBI Taxonomy" id="106590"/>
    <lineage>
        <taxon>Bacteria</taxon>
        <taxon>Pseudomonadati</taxon>
        <taxon>Pseudomonadota</taxon>
        <taxon>Betaproteobacteria</taxon>
        <taxon>Burkholderiales</taxon>
        <taxon>Burkholderiaceae</taxon>
        <taxon>Cupriavidus</taxon>
    </lineage>
</organism>
<name>A0A367PRA3_CUPNE</name>